<sequence length="788" mass="89427">MDMSMQGKGHMSEEEDDLELLRMAALQTLKKPEKADNHHHGRGGKSALQMPYSHNKFGNAKRMWGFHHSGPGRGARNGQFNGRVRSTNLIAIQTAPEQPQEKVMEIPKLTLPQDRYCNNNTVKGETKEEKSKFNRYDKSDNDSDSEDEQLENEKSDGDTSPGKLKRANSLEALMQELEYEISGEKVPKVTKAKPKKVKVKRQNSESEDVKVEEKTVVKEEVIVKEEPPVKKDEEIKSPIANRKTSPIKEQPVRKDFYSNKMHYVKNVRPYTQPPLIVNNPVPVLFHPLIPPPNFPQRPLSPLNINTGLSTITMAPLSPRSAAFVMQNREIIERRKKSPRRSFSRSPSPTQRPVIRKSRSPSPRRYPRSASPKRVSPVRRAAPRRVTSPRRRNSTERKVSPKASRKSPPKLSVRDRLGTRKEEEATPAAAPVVKRKRTPTPEPPASQSDDPVLEARKKKFQDTKPIKEGIIRLKQKADDCAAVALEVPTPPEEENAETDDLLELDAGDMMDDIFSDDESENEDNEGRFKSATTSRRNVSLLPFSQLVNGPNREATTKSKPTTTTRRERRRGERRRSKSRSGKERGSSKTEKKMRVTSPIESKKIEIKIRNPAKYESRSDSKRKVAVESENIVTTKTKDDDRDEQQQQPHIVIDDDDDVKKTDGDLRAQLSRKRAERQHHHHHHHKLPMAAEDVQSRLLQNALQGAVYKKAKKSRRKENEKVSSSQATAPATKDKLPIHMRLGVSSGGDASDSAEPSPPKKKKKKSSRILEQVLFRNDLVNILRLMMMCA</sequence>
<feature type="region of interest" description="Disordered" evidence="1">
    <location>
        <begin position="484"/>
        <end position="664"/>
    </location>
</feature>
<dbReference type="Proteomes" id="UP000695000">
    <property type="component" value="Unplaced"/>
</dbReference>
<feature type="compositionally biased region" description="Basic residues" evidence="1">
    <location>
        <begin position="565"/>
        <end position="578"/>
    </location>
</feature>
<dbReference type="GeneID" id="108558525"/>
<feature type="compositionally biased region" description="Basic and acidic residues" evidence="1">
    <location>
        <begin position="411"/>
        <end position="423"/>
    </location>
</feature>
<feature type="compositionally biased region" description="Basic residues" evidence="1">
    <location>
        <begin position="333"/>
        <end position="342"/>
    </location>
</feature>
<keyword evidence="2" id="KW-1185">Reference proteome</keyword>
<feature type="compositionally biased region" description="Acidic residues" evidence="1">
    <location>
        <begin position="490"/>
        <end position="522"/>
    </location>
</feature>
<feature type="compositionally biased region" description="Basic and acidic residues" evidence="1">
    <location>
        <begin position="124"/>
        <end position="141"/>
    </location>
</feature>
<feature type="region of interest" description="Disordered" evidence="1">
    <location>
        <begin position="114"/>
        <end position="164"/>
    </location>
</feature>
<dbReference type="RefSeq" id="XP_017770945.1">
    <property type="nucleotide sequence ID" value="XM_017915456.1"/>
</dbReference>
<name>A0ABM1M8P5_NICVS</name>
<evidence type="ECO:0000256" key="1">
    <source>
        <dbReference type="SAM" id="MobiDB-lite"/>
    </source>
</evidence>
<accession>A0ABM1M8P5</accession>
<feature type="region of interest" description="Disordered" evidence="1">
    <location>
        <begin position="332"/>
        <end position="466"/>
    </location>
</feature>
<evidence type="ECO:0000313" key="2">
    <source>
        <dbReference type="Proteomes" id="UP000695000"/>
    </source>
</evidence>
<feature type="compositionally biased region" description="Low complexity" evidence="1">
    <location>
        <begin position="343"/>
        <end position="352"/>
    </location>
</feature>
<feature type="region of interest" description="Disordered" evidence="1">
    <location>
        <begin position="705"/>
        <end position="766"/>
    </location>
</feature>
<organism evidence="2 3">
    <name type="scientific">Nicrophorus vespilloides</name>
    <name type="common">Boreal carrion beetle</name>
    <dbReference type="NCBI Taxonomy" id="110193"/>
    <lineage>
        <taxon>Eukaryota</taxon>
        <taxon>Metazoa</taxon>
        <taxon>Ecdysozoa</taxon>
        <taxon>Arthropoda</taxon>
        <taxon>Hexapoda</taxon>
        <taxon>Insecta</taxon>
        <taxon>Pterygota</taxon>
        <taxon>Neoptera</taxon>
        <taxon>Endopterygota</taxon>
        <taxon>Coleoptera</taxon>
        <taxon>Polyphaga</taxon>
        <taxon>Staphyliniformia</taxon>
        <taxon>Silphidae</taxon>
        <taxon>Nicrophorinae</taxon>
        <taxon>Nicrophorus</taxon>
    </lineage>
</organism>
<protein>
    <submittedName>
        <fullName evidence="3">Serine/arginine repetitive matrix protein 1-like isoform X1</fullName>
    </submittedName>
</protein>
<feature type="compositionally biased region" description="Low complexity" evidence="1">
    <location>
        <begin position="359"/>
        <end position="379"/>
    </location>
</feature>
<feature type="compositionally biased region" description="Basic and acidic residues" evidence="1">
    <location>
        <begin position="599"/>
        <end position="625"/>
    </location>
</feature>
<feature type="compositionally biased region" description="Basic residues" evidence="1">
    <location>
        <begin position="380"/>
        <end position="391"/>
    </location>
</feature>
<reference evidence="3" key="1">
    <citation type="submission" date="2025-08" db="UniProtKB">
        <authorList>
            <consortium name="RefSeq"/>
        </authorList>
    </citation>
    <scope>IDENTIFICATION</scope>
    <source>
        <tissue evidence="3">Whole Larva</tissue>
    </source>
</reference>
<gene>
    <name evidence="3" type="primary">LOC108558525</name>
</gene>
<feature type="compositionally biased region" description="Basic and acidic residues" evidence="1">
    <location>
        <begin position="579"/>
        <end position="592"/>
    </location>
</feature>
<evidence type="ECO:0000313" key="3">
    <source>
        <dbReference type="RefSeq" id="XP_017770945.1"/>
    </source>
</evidence>
<proteinExistence type="predicted"/>
<feature type="region of interest" description="Disordered" evidence="1">
    <location>
        <begin position="31"/>
        <end position="51"/>
    </location>
</feature>